<reference evidence="3 4" key="1">
    <citation type="journal article" date="2011" name="Science">
        <title>The ecoresponsive genome of Daphnia pulex.</title>
        <authorList>
            <person name="Colbourne J.K."/>
            <person name="Pfrender M.E."/>
            <person name="Gilbert D."/>
            <person name="Thomas W.K."/>
            <person name="Tucker A."/>
            <person name="Oakley T.H."/>
            <person name="Tokishita S."/>
            <person name="Aerts A."/>
            <person name="Arnold G.J."/>
            <person name="Basu M.K."/>
            <person name="Bauer D.J."/>
            <person name="Caceres C.E."/>
            <person name="Carmel L."/>
            <person name="Casola C."/>
            <person name="Choi J.H."/>
            <person name="Detter J.C."/>
            <person name="Dong Q."/>
            <person name="Dusheyko S."/>
            <person name="Eads B.D."/>
            <person name="Frohlich T."/>
            <person name="Geiler-Samerotte K.A."/>
            <person name="Gerlach D."/>
            <person name="Hatcher P."/>
            <person name="Jogdeo S."/>
            <person name="Krijgsveld J."/>
            <person name="Kriventseva E.V."/>
            <person name="Kultz D."/>
            <person name="Laforsch C."/>
            <person name="Lindquist E."/>
            <person name="Lopez J."/>
            <person name="Manak J.R."/>
            <person name="Muller J."/>
            <person name="Pangilinan J."/>
            <person name="Patwardhan R.P."/>
            <person name="Pitluck S."/>
            <person name="Pritham E.J."/>
            <person name="Rechtsteiner A."/>
            <person name="Rho M."/>
            <person name="Rogozin I.B."/>
            <person name="Sakarya O."/>
            <person name="Salamov A."/>
            <person name="Schaack S."/>
            <person name="Shapiro H."/>
            <person name="Shiga Y."/>
            <person name="Skalitzky C."/>
            <person name="Smith Z."/>
            <person name="Souvorov A."/>
            <person name="Sung W."/>
            <person name="Tang Z."/>
            <person name="Tsuchiya D."/>
            <person name="Tu H."/>
            <person name="Vos H."/>
            <person name="Wang M."/>
            <person name="Wolf Y.I."/>
            <person name="Yamagata H."/>
            <person name="Yamada T."/>
            <person name="Ye Y."/>
            <person name="Shaw J.R."/>
            <person name="Andrews J."/>
            <person name="Crease T.J."/>
            <person name="Tang H."/>
            <person name="Lucas S.M."/>
            <person name="Robertson H.M."/>
            <person name="Bork P."/>
            <person name="Koonin E.V."/>
            <person name="Zdobnov E.M."/>
            <person name="Grigoriev I.V."/>
            <person name="Lynch M."/>
            <person name="Boore J.L."/>
        </authorList>
    </citation>
    <scope>NUCLEOTIDE SEQUENCE [LARGE SCALE GENOMIC DNA]</scope>
</reference>
<accession>E9GIJ9</accession>
<evidence type="ECO:0000256" key="2">
    <source>
        <dbReference type="SAM" id="SignalP"/>
    </source>
</evidence>
<protein>
    <recommendedName>
        <fullName evidence="5">TNFR-Cys domain-containing protein</fullName>
    </recommendedName>
</protein>
<keyword evidence="1" id="KW-1133">Transmembrane helix</keyword>
<feature type="chain" id="PRO_5003241045" description="TNFR-Cys domain-containing protein" evidence="2">
    <location>
        <begin position="28"/>
        <end position="136"/>
    </location>
</feature>
<keyword evidence="1" id="KW-0812">Transmembrane</keyword>
<evidence type="ECO:0000256" key="1">
    <source>
        <dbReference type="SAM" id="Phobius"/>
    </source>
</evidence>
<proteinExistence type="predicted"/>
<keyword evidence="2" id="KW-0732">Signal</keyword>
<feature type="signal peptide" evidence="2">
    <location>
        <begin position="1"/>
        <end position="27"/>
    </location>
</feature>
<keyword evidence="1" id="KW-0472">Membrane</keyword>
<evidence type="ECO:0000313" key="4">
    <source>
        <dbReference type="Proteomes" id="UP000000305"/>
    </source>
</evidence>
<name>E9GIJ9_DAPPU</name>
<organism evidence="3 4">
    <name type="scientific">Daphnia pulex</name>
    <name type="common">Water flea</name>
    <dbReference type="NCBI Taxonomy" id="6669"/>
    <lineage>
        <taxon>Eukaryota</taxon>
        <taxon>Metazoa</taxon>
        <taxon>Ecdysozoa</taxon>
        <taxon>Arthropoda</taxon>
        <taxon>Crustacea</taxon>
        <taxon>Branchiopoda</taxon>
        <taxon>Diplostraca</taxon>
        <taxon>Cladocera</taxon>
        <taxon>Anomopoda</taxon>
        <taxon>Daphniidae</taxon>
        <taxon>Daphnia</taxon>
    </lineage>
</organism>
<dbReference type="OrthoDB" id="6367802at2759"/>
<dbReference type="EMBL" id="GL732546">
    <property type="protein sequence ID" value="EFX80674.1"/>
    <property type="molecule type" value="Genomic_DNA"/>
</dbReference>
<dbReference type="InParanoid" id="E9GIJ9"/>
<evidence type="ECO:0000313" key="3">
    <source>
        <dbReference type="EMBL" id="EFX80674.1"/>
    </source>
</evidence>
<evidence type="ECO:0008006" key="5">
    <source>
        <dbReference type="Google" id="ProtNLM"/>
    </source>
</evidence>
<dbReference type="HOGENOM" id="CLU_1877518_0_0_1"/>
<dbReference type="Proteomes" id="UP000000305">
    <property type="component" value="Unassembled WGS sequence"/>
</dbReference>
<feature type="transmembrane region" description="Helical" evidence="1">
    <location>
        <begin position="117"/>
        <end position="135"/>
    </location>
</feature>
<sequence>MDHSTFSSILRFTVLFAILSQVSLVQGKGLGKCVDDSTCGPGFYCSSNVCEICVPCENVFNRQSLMYSSGEPVCAKSVSNCGQCLKGFQPFDRSDGQPSEKCFPWGKSISYSNTSVLAAPAAWVMFFLCSLSWIIY</sequence>
<dbReference type="AlphaFoldDB" id="E9GIJ9"/>
<keyword evidence="4" id="KW-1185">Reference proteome</keyword>
<gene>
    <name evidence="3" type="ORF">DAPPUDRAFT_318355</name>
</gene>
<dbReference type="KEGG" id="dpx:DAPPUDRAFT_318355"/>